<dbReference type="InterPro" id="IPR000591">
    <property type="entry name" value="DEP_dom"/>
</dbReference>
<dbReference type="AlphaFoldDB" id="A0AAV6Z437"/>
<feature type="domain" description="DEP" evidence="1">
    <location>
        <begin position="21"/>
        <end position="90"/>
    </location>
</feature>
<reference evidence="2" key="1">
    <citation type="thesis" date="2020" institute="ProQuest LLC" country="789 East Eisenhower Parkway, Ann Arbor, MI, USA">
        <title>Comparative Genomics and Chromosome Evolution.</title>
        <authorList>
            <person name="Mudd A.B."/>
        </authorList>
    </citation>
    <scope>NUCLEOTIDE SEQUENCE</scope>
    <source>
        <strain evidence="2">237g6f4</strain>
        <tissue evidence="2">Blood</tissue>
    </source>
</reference>
<name>A0AAV6Z437_ENGPU</name>
<gene>
    <name evidence="2" type="ORF">GDO81_018781</name>
</gene>
<dbReference type="PANTHER" id="PTHR22829:SF18">
    <property type="entry name" value="DEP DOMAIN-CONTAINING MTOR-INTERACTING PROTEIN"/>
    <property type="match status" value="1"/>
</dbReference>
<dbReference type="PROSITE" id="PS50186">
    <property type="entry name" value="DEP"/>
    <property type="match status" value="2"/>
</dbReference>
<evidence type="ECO:0000313" key="2">
    <source>
        <dbReference type="EMBL" id="KAG8540688.1"/>
    </source>
</evidence>
<organism evidence="2 3">
    <name type="scientific">Engystomops pustulosus</name>
    <name type="common">Tungara frog</name>
    <name type="synonym">Physalaemus pustulosus</name>
    <dbReference type="NCBI Taxonomy" id="76066"/>
    <lineage>
        <taxon>Eukaryota</taxon>
        <taxon>Metazoa</taxon>
        <taxon>Chordata</taxon>
        <taxon>Craniata</taxon>
        <taxon>Vertebrata</taxon>
        <taxon>Euteleostomi</taxon>
        <taxon>Amphibia</taxon>
        <taxon>Batrachia</taxon>
        <taxon>Anura</taxon>
        <taxon>Neobatrachia</taxon>
        <taxon>Hyloidea</taxon>
        <taxon>Leptodactylidae</taxon>
        <taxon>Leiuperinae</taxon>
        <taxon>Engystomops</taxon>
    </lineage>
</organism>
<protein>
    <recommendedName>
        <fullName evidence="1">DEP domain-containing protein</fullName>
    </recommendedName>
</protein>
<dbReference type="GO" id="GO:0005096">
    <property type="term" value="F:GTPase activator activity"/>
    <property type="evidence" value="ECO:0007669"/>
    <property type="project" value="TreeGrafter"/>
</dbReference>
<proteinExistence type="predicted"/>
<dbReference type="GO" id="GO:0035556">
    <property type="term" value="P:intracellular signal transduction"/>
    <property type="evidence" value="ECO:0007669"/>
    <property type="project" value="InterPro"/>
</dbReference>
<dbReference type="GO" id="GO:0005085">
    <property type="term" value="F:guanyl-nucleotide exchange factor activity"/>
    <property type="evidence" value="ECO:0007669"/>
    <property type="project" value="TreeGrafter"/>
</dbReference>
<accession>A0AAV6Z437</accession>
<comment type="caution">
    <text evidence="2">The sequence shown here is derived from an EMBL/GenBank/DDBJ whole genome shotgun (WGS) entry which is preliminary data.</text>
</comment>
<dbReference type="PANTHER" id="PTHR22829">
    <property type="entry name" value="DEP DOMAIN PROTEIN"/>
    <property type="match status" value="1"/>
</dbReference>
<sequence>MHILSFSSLLFRLRLHEEKIIKDRRHHLRTYPNCFVAREVIDWLIERKEASDRTIAIELMQKMIDTNIIHHVCDEFKDFKDAKLFYRFRKDDGTFPLDQEVKVFMRGQRLYEKIMNSDNSLLQAREEDGVSYERTFVASQIIDWLIQEQEAKTRSEAEQLCRRLLEHAVIQHGKRRPGYVSSGNHRFQTEV</sequence>
<keyword evidence="3" id="KW-1185">Reference proteome</keyword>
<dbReference type="EMBL" id="WNYA01009619">
    <property type="protein sequence ID" value="KAG8540688.1"/>
    <property type="molecule type" value="Genomic_DNA"/>
</dbReference>
<dbReference type="SUPFAM" id="SSF46785">
    <property type="entry name" value="Winged helix' DNA-binding domain"/>
    <property type="match status" value="2"/>
</dbReference>
<feature type="domain" description="DEP" evidence="1">
    <location>
        <begin position="115"/>
        <end position="189"/>
    </location>
</feature>
<dbReference type="GO" id="GO:0007186">
    <property type="term" value="P:G protein-coupled receptor signaling pathway"/>
    <property type="evidence" value="ECO:0007669"/>
    <property type="project" value="TreeGrafter"/>
</dbReference>
<evidence type="ECO:0000259" key="1">
    <source>
        <dbReference type="PROSITE" id="PS50186"/>
    </source>
</evidence>
<dbReference type="InterPro" id="IPR036390">
    <property type="entry name" value="WH_DNA-bd_sf"/>
</dbReference>
<dbReference type="InterPro" id="IPR036388">
    <property type="entry name" value="WH-like_DNA-bd_sf"/>
</dbReference>
<evidence type="ECO:0000313" key="3">
    <source>
        <dbReference type="Proteomes" id="UP000824782"/>
    </source>
</evidence>
<dbReference type="InterPro" id="IPR051832">
    <property type="entry name" value="mTOR-Rac_regulators"/>
</dbReference>
<dbReference type="Proteomes" id="UP000824782">
    <property type="component" value="Unassembled WGS sequence"/>
</dbReference>
<dbReference type="Gene3D" id="1.10.10.10">
    <property type="entry name" value="Winged helix-like DNA-binding domain superfamily/Winged helix DNA-binding domain"/>
    <property type="match status" value="2"/>
</dbReference>
<dbReference type="GO" id="GO:0023051">
    <property type="term" value="P:regulation of signaling"/>
    <property type="evidence" value="ECO:0007669"/>
    <property type="project" value="TreeGrafter"/>
</dbReference>
<dbReference type="SMART" id="SM00049">
    <property type="entry name" value="DEP"/>
    <property type="match status" value="2"/>
</dbReference>
<dbReference type="GO" id="GO:0005886">
    <property type="term" value="C:plasma membrane"/>
    <property type="evidence" value="ECO:0007669"/>
    <property type="project" value="TreeGrafter"/>
</dbReference>
<dbReference type="Pfam" id="PF00610">
    <property type="entry name" value="DEP"/>
    <property type="match status" value="2"/>
</dbReference>